<dbReference type="PROSITE" id="PS50011">
    <property type="entry name" value="PROTEIN_KINASE_DOM"/>
    <property type="match status" value="1"/>
</dbReference>
<feature type="domain" description="Protein kinase" evidence="1">
    <location>
        <begin position="42"/>
        <end position="118"/>
    </location>
</feature>
<name>A0AAD8IJB9_9APIA</name>
<dbReference type="InterPro" id="IPR011009">
    <property type="entry name" value="Kinase-like_dom_sf"/>
</dbReference>
<accession>A0AAD8IJB9</accession>
<dbReference type="AlphaFoldDB" id="A0AAD8IJB9"/>
<dbReference type="InterPro" id="IPR036974">
    <property type="entry name" value="PUA_sf"/>
</dbReference>
<dbReference type="Gene3D" id="2.30.130.10">
    <property type="entry name" value="PUA domain"/>
    <property type="match status" value="1"/>
</dbReference>
<evidence type="ECO:0000313" key="2">
    <source>
        <dbReference type="EMBL" id="KAK1386243.1"/>
    </source>
</evidence>
<comment type="caution">
    <text evidence="2">The sequence shown here is derived from an EMBL/GenBank/DDBJ whole genome shotgun (WGS) entry which is preliminary data.</text>
</comment>
<dbReference type="Pfam" id="PF01472">
    <property type="entry name" value="PUA"/>
    <property type="match status" value="1"/>
</dbReference>
<dbReference type="GO" id="GO:0005524">
    <property type="term" value="F:ATP binding"/>
    <property type="evidence" value="ECO:0007669"/>
    <property type="project" value="InterPro"/>
</dbReference>
<dbReference type="Proteomes" id="UP001237642">
    <property type="component" value="Unassembled WGS sequence"/>
</dbReference>
<dbReference type="InterPro" id="IPR000719">
    <property type="entry name" value="Prot_kinase_dom"/>
</dbReference>
<dbReference type="GO" id="GO:0003723">
    <property type="term" value="F:RNA binding"/>
    <property type="evidence" value="ECO:0007669"/>
    <property type="project" value="InterPro"/>
</dbReference>
<organism evidence="2 3">
    <name type="scientific">Heracleum sosnowskyi</name>
    <dbReference type="NCBI Taxonomy" id="360622"/>
    <lineage>
        <taxon>Eukaryota</taxon>
        <taxon>Viridiplantae</taxon>
        <taxon>Streptophyta</taxon>
        <taxon>Embryophyta</taxon>
        <taxon>Tracheophyta</taxon>
        <taxon>Spermatophyta</taxon>
        <taxon>Magnoliopsida</taxon>
        <taxon>eudicotyledons</taxon>
        <taxon>Gunneridae</taxon>
        <taxon>Pentapetalae</taxon>
        <taxon>asterids</taxon>
        <taxon>campanulids</taxon>
        <taxon>Apiales</taxon>
        <taxon>Apiaceae</taxon>
        <taxon>Apioideae</taxon>
        <taxon>apioid superclade</taxon>
        <taxon>Tordylieae</taxon>
        <taxon>Tordyliinae</taxon>
        <taxon>Heracleum</taxon>
    </lineage>
</organism>
<sequence>MNGSLVPGKCAEAVLRGAQVFVPGVLACSAHVEEGDVVAVSVALEQSISEGKWGTGITHGTVMQGLQTGKNPMVMIQPIAVEDVKREVKILQALSGHENVVQFYNAFEDENFVYIAME</sequence>
<dbReference type="InterPro" id="IPR002478">
    <property type="entry name" value="PUA"/>
</dbReference>
<reference evidence="2" key="2">
    <citation type="submission" date="2023-05" db="EMBL/GenBank/DDBJ databases">
        <authorList>
            <person name="Schelkunov M.I."/>
        </authorList>
    </citation>
    <scope>NUCLEOTIDE SEQUENCE</scope>
    <source>
        <strain evidence="2">Hsosn_3</strain>
        <tissue evidence="2">Leaf</tissue>
    </source>
</reference>
<keyword evidence="3" id="KW-1185">Reference proteome</keyword>
<dbReference type="GO" id="GO:0004672">
    <property type="term" value="F:protein kinase activity"/>
    <property type="evidence" value="ECO:0007669"/>
    <property type="project" value="InterPro"/>
</dbReference>
<protein>
    <recommendedName>
        <fullName evidence="1">Protein kinase domain-containing protein</fullName>
    </recommendedName>
</protein>
<dbReference type="InterPro" id="IPR015947">
    <property type="entry name" value="PUA-like_sf"/>
</dbReference>
<dbReference type="Gene3D" id="3.30.200.20">
    <property type="entry name" value="Phosphorylase Kinase, domain 1"/>
    <property type="match status" value="1"/>
</dbReference>
<evidence type="ECO:0000313" key="3">
    <source>
        <dbReference type="Proteomes" id="UP001237642"/>
    </source>
</evidence>
<dbReference type="PROSITE" id="PS50890">
    <property type="entry name" value="PUA"/>
    <property type="match status" value="1"/>
</dbReference>
<proteinExistence type="predicted"/>
<dbReference type="SUPFAM" id="SSF88697">
    <property type="entry name" value="PUA domain-like"/>
    <property type="match status" value="1"/>
</dbReference>
<dbReference type="EMBL" id="JAUIZM010000005">
    <property type="protein sequence ID" value="KAK1386243.1"/>
    <property type="molecule type" value="Genomic_DNA"/>
</dbReference>
<evidence type="ECO:0000259" key="1">
    <source>
        <dbReference type="PROSITE" id="PS50011"/>
    </source>
</evidence>
<dbReference type="SUPFAM" id="SSF56112">
    <property type="entry name" value="Protein kinase-like (PK-like)"/>
    <property type="match status" value="1"/>
</dbReference>
<gene>
    <name evidence="2" type="ORF">POM88_023978</name>
</gene>
<reference evidence="2" key="1">
    <citation type="submission" date="2023-02" db="EMBL/GenBank/DDBJ databases">
        <title>Genome of toxic invasive species Heracleum sosnowskyi carries increased number of genes despite the absence of recent whole-genome duplications.</title>
        <authorList>
            <person name="Schelkunov M."/>
            <person name="Shtratnikova V."/>
            <person name="Makarenko M."/>
            <person name="Klepikova A."/>
            <person name="Omelchenko D."/>
            <person name="Novikova G."/>
            <person name="Obukhova E."/>
            <person name="Bogdanov V."/>
            <person name="Penin A."/>
            <person name="Logacheva M."/>
        </authorList>
    </citation>
    <scope>NUCLEOTIDE SEQUENCE</scope>
    <source>
        <strain evidence="2">Hsosn_3</strain>
        <tissue evidence="2">Leaf</tissue>
    </source>
</reference>